<dbReference type="CDD" id="cd02165">
    <property type="entry name" value="NMNAT"/>
    <property type="match status" value="1"/>
</dbReference>
<dbReference type="GO" id="GO:0009435">
    <property type="term" value="P:NAD+ biosynthetic process"/>
    <property type="evidence" value="ECO:0007669"/>
    <property type="project" value="UniProtKB-UniRule"/>
</dbReference>
<evidence type="ECO:0000313" key="12">
    <source>
        <dbReference type="EMBL" id="MBB6636165.1"/>
    </source>
</evidence>
<comment type="caution">
    <text evidence="12">The sequence shown here is derived from an EMBL/GenBank/DDBJ whole genome shotgun (WGS) entry which is preliminary data.</text>
</comment>
<dbReference type="PANTHER" id="PTHR39321:SF3">
    <property type="entry name" value="PHOSPHOPANTETHEINE ADENYLYLTRANSFERASE"/>
    <property type="match status" value="1"/>
</dbReference>
<dbReference type="RefSeq" id="WP_185121664.1">
    <property type="nucleotide sequence ID" value="NZ_JACJVQ010000017.1"/>
</dbReference>
<gene>
    <name evidence="10 12" type="primary">nadD</name>
    <name evidence="12" type="ORF">H7B67_18745</name>
</gene>
<dbReference type="InterPro" id="IPR004821">
    <property type="entry name" value="Cyt_trans-like"/>
</dbReference>
<dbReference type="InterPro" id="IPR005248">
    <property type="entry name" value="NadD/NMNAT"/>
</dbReference>
<accession>A0A841T0T6</accession>
<dbReference type="PANTHER" id="PTHR39321">
    <property type="entry name" value="NICOTINATE-NUCLEOTIDE ADENYLYLTRANSFERASE-RELATED"/>
    <property type="match status" value="1"/>
</dbReference>
<dbReference type="NCBIfam" id="TIGR00125">
    <property type="entry name" value="cyt_tran_rel"/>
    <property type="match status" value="1"/>
</dbReference>
<keyword evidence="7 10" id="KW-0067">ATP-binding</keyword>
<dbReference type="NCBIfam" id="TIGR00482">
    <property type="entry name" value="nicotinate (nicotinamide) nucleotide adenylyltransferase"/>
    <property type="match status" value="1"/>
</dbReference>
<dbReference type="AlphaFoldDB" id="A0A841T0T6"/>
<dbReference type="Pfam" id="PF01467">
    <property type="entry name" value="CTP_transf_like"/>
    <property type="match status" value="1"/>
</dbReference>
<evidence type="ECO:0000256" key="10">
    <source>
        <dbReference type="HAMAP-Rule" id="MF_00244"/>
    </source>
</evidence>
<evidence type="ECO:0000256" key="6">
    <source>
        <dbReference type="ARBA" id="ARBA00022741"/>
    </source>
</evidence>
<evidence type="ECO:0000256" key="2">
    <source>
        <dbReference type="ARBA" id="ARBA00005019"/>
    </source>
</evidence>
<protein>
    <recommendedName>
        <fullName evidence="10">Probable nicotinate-nucleotide adenylyltransferase</fullName>
        <ecNumber evidence="10">2.7.7.18</ecNumber>
    </recommendedName>
    <alternativeName>
        <fullName evidence="10">Deamido-NAD(+) diphosphorylase</fullName>
    </alternativeName>
    <alternativeName>
        <fullName evidence="10">Deamido-NAD(+) pyrophosphorylase</fullName>
    </alternativeName>
    <alternativeName>
        <fullName evidence="10">Nicotinate mononucleotide adenylyltransferase</fullName>
        <shortName evidence="10">NaMN adenylyltransferase</shortName>
    </alternativeName>
</protein>
<comment type="function">
    <text evidence="1 10">Catalyzes the reversible adenylation of nicotinate mononucleotide (NaMN) to nicotinic acid adenine dinucleotide (NaAD).</text>
</comment>
<dbReference type="Proteomes" id="UP000535838">
    <property type="component" value="Unassembled WGS sequence"/>
</dbReference>
<reference evidence="12 13" key="1">
    <citation type="submission" date="2020-08" db="EMBL/GenBank/DDBJ databases">
        <title>Cohnella phylogeny.</title>
        <authorList>
            <person name="Dunlap C."/>
        </authorList>
    </citation>
    <scope>NUCLEOTIDE SEQUENCE [LARGE SCALE GENOMIC DNA]</scope>
    <source>
        <strain evidence="12 13">DSM 25241</strain>
    </source>
</reference>
<comment type="catalytic activity">
    <reaction evidence="9 10">
        <text>nicotinate beta-D-ribonucleotide + ATP + H(+) = deamido-NAD(+) + diphosphate</text>
        <dbReference type="Rhea" id="RHEA:22860"/>
        <dbReference type="ChEBI" id="CHEBI:15378"/>
        <dbReference type="ChEBI" id="CHEBI:30616"/>
        <dbReference type="ChEBI" id="CHEBI:33019"/>
        <dbReference type="ChEBI" id="CHEBI:57502"/>
        <dbReference type="ChEBI" id="CHEBI:58437"/>
        <dbReference type="EC" id="2.7.7.18"/>
    </reaction>
</comment>
<evidence type="ECO:0000313" key="13">
    <source>
        <dbReference type="Proteomes" id="UP000535838"/>
    </source>
</evidence>
<dbReference type="EC" id="2.7.7.18" evidence="10"/>
<evidence type="ECO:0000256" key="8">
    <source>
        <dbReference type="ARBA" id="ARBA00023027"/>
    </source>
</evidence>
<keyword evidence="6 10" id="KW-0547">Nucleotide-binding</keyword>
<proteinExistence type="inferred from homology"/>
<evidence type="ECO:0000256" key="5">
    <source>
        <dbReference type="ARBA" id="ARBA00022695"/>
    </source>
</evidence>
<dbReference type="SUPFAM" id="SSF52374">
    <property type="entry name" value="Nucleotidylyl transferase"/>
    <property type="match status" value="1"/>
</dbReference>
<dbReference type="EMBL" id="JACJVQ010000017">
    <property type="protein sequence ID" value="MBB6636165.1"/>
    <property type="molecule type" value="Genomic_DNA"/>
</dbReference>
<name>A0A841T0T6_9BACL</name>
<evidence type="ECO:0000259" key="11">
    <source>
        <dbReference type="Pfam" id="PF01467"/>
    </source>
</evidence>
<organism evidence="12 13">
    <name type="scientific">Cohnella thailandensis</name>
    <dbReference type="NCBI Taxonomy" id="557557"/>
    <lineage>
        <taxon>Bacteria</taxon>
        <taxon>Bacillati</taxon>
        <taxon>Bacillota</taxon>
        <taxon>Bacilli</taxon>
        <taxon>Bacillales</taxon>
        <taxon>Paenibacillaceae</taxon>
        <taxon>Cohnella</taxon>
    </lineage>
</organism>
<evidence type="ECO:0000256" key="3">
    <source>
        <dbReference type="ARBA" id="ARBA00022642"/>
    </source>
</evidence>
<evidence type="ECO:0000256" key="7">
    <source>
        <dbReference type="ARBA" id="ARBA00022840"/>
    </source>
</evidence>
<dbReference type="NCBIfam" id="NF000840">
    <property type="entry name" value="PRK00071.1-3"/>
    <property type="match status" value="1"/>
</dbReference>
<comment type="similarity">
    <text evidence="10">Belongs to the NadD family.</text>
</comment>
<evidence type="ECO:0000256" key="4">
    <source>
        <dbReference type="ARBA" id="ARBA00022679"/>
    </source>
</evidence>
<evidence type="ECO:0000256" key="1">
    <source>
        <dbReference type="ARBA" id="ARBA00002324"/>
    </source>
</evidence>
<feature type="domain" description="Cytidyltransferase-like" evidence="11">
    <location>
        <begin position="5"/>
        <end position="167"/>
    </location>
</feature>
<keyword evidence="13" id="KW-1185">Reference proteome</keyword>
<dbReference type="GO" id="GO:0005524">
    <property type="term" value="F:ATP binding"/>
    <property type="evidence" value="ECO:0007669"/>
    <property type="project" value="UniProtKB-KW"/>
</dbReference>
<keyword evidence="4 10" id="KW-0808">Transferase</keyword>
<dbReference type="InterPro" id="IPR014729">
    <property type="entry name" value="Rossmann-like_a/b/a_fold"/>
</dbReference>
<evidence type="ECO:0000256" key="9">
    <source>
        <dbReference type="ARBA" id="ARBA00048721"/>
    </source>
</evidence>
<keyword evidence="5 10" id="KW-0548">Nucleotidyltransferase</keyword>
<keyword evidence="8 10" id="KW-0520">NAD</keyword>
<sequence>MRTGLMGGTFDPIHIGHLIAAEAAMEEAGLEEVWFIPTNTPPHKPQPGADGSRRRAMAAAAVADRPGFRVEALELERGGVSYTIDTVIALQEREPDREFHWIVGTDMMNDLPNWRRIEELAERISFICLGRHGEESEEADLPDYLRRKIVPARMTPIGVSSTDIRERKRSGRSIRYLVPQAVLDYIEGNGLYES</sequence>
<dbReference type="GO" id="GO:0004515">
    <property type="term" value="F:nicotinate-nucleotide adenylyltransferase activity"/>
    <property type="evidence" value="ECO:0007669"/>
    <property type="project" value="UniProtKB-UniRule"/>
</dbReference>
<dbReference type="HAMAP" id="MF_00244">
    <property type="entry name" value="NaMN_adenylyltr"/>
    <property type="match status" value="1"/>
</dbReference>
<dbReference type="Gene3D" id="3.40.50.620">
    <property type="entry name" value="HUPs"/>
    <property type="match status" value="1"/>
</dbReference>
<comment type="pathway">
    <text evidence="2 10">Cofactor biosynthesis; NAD(+) biosynthesis; deamido-NAD(+) from nicotinate D-ribonucleotide: step 1/1.</text>
</comment>
<dbReference type="UniPathway" id="UPA00253">
    <property type="reaction ID" value="UER00332"/>
</dbReference>
<keyword evidence="3 10" id="KW-0662">Pyridine nucleotide biosynthesis</keyword>